<dbReference type="Proteomes" id="UP000596660">
    <property type="component" value="Unplaced"/>
</dbReference>
<reference evidence="2" key="1">
    <citation type="journal article" date="2017" name="Nature">
        <title>The genome of Chenopodium quinoa.</title>
        <authorList>
            <person name="Jarvis D.E."/>
            <person name="Ho Y.S."/>
            <person name="Lightfoot D.J."/>
            <person name="Schmoeckel S.M."/>
            <person name="Li B."/>
            <person name="Borm T.J.A."/>
            <person name="Ohyanagi H."/>
            <person name="Mineta K."/>
            <person name="Michell C.T."/>
            <person name="Saber N."/>
            <person name="Kharbatia N.M."/>
            <person name="Rupper R.R."/>
            <person name="Sharp A.R."/>
            <person name="Dally N."/>
            <person name="Boughton B.A."/>
            <person name="Woo Y.H."/>
            <person name="Gao G."/>
            <person name="Schijlen E.G.W.M."/>
            <person name="Guo X."/>
            <person name="Momin A.A."/>
            <person name="Negrao S."/>
            <person name="Al-Babili S."/>
            <person name="Gehring C."/>
            <person name="Roessner U."/>
            <person name="Jung C."/>
            <person name="Murphy K."/>
            <person name="Arold S.T."/>
            <person name="Gojobori T."/>
            <person name="van der Linden C.G."/>
            <person name="van Loo E.N."/>
            <person name="Jellen E.N."/>
            <person name="Maughan P.J."/>
            <person name="Tester M."/>
        </authorList>
    </citation>
    <scope>NUCLEOTIDE SEQUENCE [LARGE SCALE GENOMIC DNA]</scope>
    <source>
        <strain evidence="2">cv. PI 614886</strain>
    </source>
</reference>
<dbReference type="InterPro" id="IPR004312">
    <property type="entry name" value="ATHILA_Orf1_C"/>
</dbReference>
<protein>
    <recommendedName>
        <fullName evidence="1">Arabidopsis retrotransposon Orf1 C-terminal domain-containing protein</fullName>
    </recommendedName>
</protein>
<dbReference type="EnsemblPlants" id="AUR62041515-RA">
    <property type="protein sequence ID" value="AUR62041515-RA:cds"/>
    <property type="gene ID" value="AUR62041515"/>
</dbReference>
<dbReference type="Pfam" id="PF03078">
    <property type="entry name" value="ATHILA"/>
    <property type="match status" value="1"/>
</dbReference>
<reference evidence="2" key="2">
    <citation type="submission" date="2021-03" db="UniProtKB">
        <authorList>
            <consortium name="EnsemblPlants"/>
        </authorList>
    </citation>
    <scope>IDENTIFICATION</scope>
</reference>
<sequence length="140" mass="15920">MNANHKVTIRRVNKYFGWPTIGAIGPKDRYPRDYEAGDFWRQLTGLFYYNPRSDKATTIIHLSFRLSQRAIANTTFARGDNLGVVSTRVIYFLWHLSEGNTTLDVSSWFVDHLEDVSTDSGNITIGGMITIIATFLDLDL</sequence>
<keyword evidence="3" id="KW-1185">Reference proteome</keyword>
<dbReference type="Gramene" id="AUR62041515-RA">
    <property type="protein sequence ID" value="AUR62041515-RA:cds"/>
    <property type="gene ID" value="AUR62041515"/>
</dbReference>
<evidence type="ECO:0000259" key="1">
    <source>
        <dbReference type="Pfam" id="PF03078"/>
    </source>
</evidence>
<organism evidence="2 3">
    <name type="scientific">Chenopodium quinoa</name>
    <name type="common">Quinoa</name>
    <dbReference type="NCBI Taxonomy" id="63459"/>
    <lineage>
        <taxon>Eukaryota</taxon>
        <taxon>Viridiplantae</taxon>
        <taxon>Streptophyta</taxon>
        <taxon>Embryophyta</taxon>
        <taxon>Tracheophyta</taxon>
        <taxon>Spermatophyta</taxon>
        <taxon>Magnoliopsida</taxon>
        <taxon>eudicotyledons</taxon>
        <taxon>Gunneridae</taxon>
        <taxon>Pentapetalae</taxon>
        <taxon>Caryophyllales</taxon>
        <taxon>Chenopodiaceae</taxon>
        <taxon>Chenopodioideae</taxon>
        <taxon>Atripliceae</taxon>
        <taxon>Chenopodium</taxon>
    </lineage>
</organism>
<dbReference type="AlphaFoldDB" id="A0A803N707"/>
<accession>A0A803N707</accession>
<proteinExistence type="predicted"/>
<evidence type="ECO:0000313" key="3">
    <source>
        <dbReference type="Proteomes" id="UP000596660"/>
    </source>
</evidence>
<evidence type="ECO:0000313" key="2">
    <source>
        <dbReference type="EnsemblPlants" id="AUR62041515-RA:cds"/>
    </source>
</evidence>
<name>A0A803N707_CHEQI</name>
<feature type="domain" description="Arabidopsis retrotransposon Orf1 C-terminal" evidence="1">
    <location>
        <begin position="4"/>
        <end position="81"/>
    </location>
</feature>